<accession>A0ABT3BIG5</accession>
<dbReference type="PANTHER" id="PTHR33990:SF2">
    <property type="entry name" value="PHNB-LIKE DOMAIN-CONTAINING PROTEIN"/>
    <property type="match status" value="1"/>
</dbReference>
<comment type="caution">
    <text evidence="2">The sequence shown here is derived from an EMBL/GenBank/DDBJ whole genome shotgun (WGS) entry which is preliminary data.</text>
</comment>
<reference evidence="2 3" key="1">
    <citation type="submission" date="2022-04" db="EMBL/GenBank/DDBJ databases">
        <title>Roseobacter sp. WL0113 is a bacterium isolated from neritic sediment.</title>
        <authorList>
            <person name="Wang L."/>
            <person name="He W."/>
            <person name="Zhang D.-F."/>
        </authorList>
    </citation>
    <scope>NUCLEOTIDE SEQUENCE [LARGE SCALE GENOMIC DNA]</scope>
    <source>
        <strain evidence="2 3">WL0113</strain>
    </source>
</reference>
<dbReference type="PIRSF" id="PIRSF021700">
    <property type="entry name" value="3_dmu_93_MTrfase"/>
    <property type="match status" value="1"/>
</dbReference>
<proteinExistence type="predicted"/>
<feature type="domain" description="PhnB-like" evidence="1">
    <location>
        <begin position="5"/>
        <end position="111"/>
    </location>
</feature>
<keyword evidence="3" id="KW-1185">Reference proteome</keyword>
<dbReference type="InterPro" id="IPR028973">
    <property type="entry name" value="PhnB-like"/>
</dbReference>
<dbReference type="InterPro" id="IPR009725">
    <property type="entry name" value="3_dmu_93_MTrfase"/>
</dbReference>
<organism evidence="2 3">
    <name type="scientific">Roseobacter sinensis</name>
    <dbReference type="NCBI Taxonomy" id="2931391"/>
    <lineage>
        <taxon>Bacteria</taxon>
        <taxon>Pseudomonadati</taxon>
        <taxon>Pseudomonadota</taxon>
        <taxon>Alphaproteobacteria</taxon>
        <taxon>Rhodobacterales</taxon>
        <taxon>Roseobacteraceae</taxon>
        <taxon>Roseobacter</taxon>
    </lineage>
</organism>
<dbReference type="EMBL" id="JALIEB010000014">
    <property type="protein sequence ID" value="MCV3273363.1"/>
    <property type="molecule type" value="Genomic_DNA"/>
</dbReference>
<dbReference type="SUPFAM" id="SSF54593">
    <property type="entry name" value="Glyoxalase/Bleomycin resistance protein/Dihydroxybiphenyl dioxygenase"/>
    <property type="match status" value="1"/>
</dbReference>
<dbReference type="CDD" id="cd06588">
    <property type="entry name" value="PhnB_like"/>
    <property type="match status" value="1"/>
</dbReference>
<evidence type="ECO:0000313" key="3">
    <source>
        <dbReference type="Proteomes" id="UP001208690"/>
    </source>
</evidence>
<dbReference type="InterPro" id="IPR029068">
    <property type="entry name" value="Glyas_Bleomycin-R_OHBP_Dase"/>
</dbReference>
<evidence type="ECO:0000259" key="1">
    <source>
        <dbReference type="Pfam" id="PF06983"/>
    </source>
</evidence>
<protein>
    <submittedName>
        <fullName evidence="2">VOC family protein</fullName>
    </submittedName>
</protein>
<dbReference type="Proteomes" id="UP001208690">
    <property type="component" value="Unassembled WGS sequence"/>
</dbReference>
<dbReference type="Pfam" id="PF06983">
    <property type="entry name" value="3-dmu-9_3-mt"/>
    <property type="match status" value="1"/>
</dbReference>
<sequence>MMHRVRTCLWFERGGAEAAEFYVSLLPDSQMETVLAPDGAEPLLVNFTLAGAPYQILNGGPHFKLTEAASISVLADRQQEIDRLWAALTADGGEESQCGWLKDRWGLSWQIYPRALLDMQASDDQVAAERARQAMYSMKKLDIAALDAAFAGSAS</sequence>
<evidence type="ECO:0000313" key="2">
    <source>
        <dbReference type="EMBL" id="MCV3273363.1"/>
    </source>
</evidence>
<dbReference type="PANTHER" id="PTHR33990">
    <property type="entry name" value="PROTEIN YJDN-RELATED"/>
    <property type="match status" value="1"/>
</dbReference>
<name>A0ABT3BIG5_9RHOB</name>
<gene>
    <name evidence="2" type="ORF">MUB52_18170</name>
</gene>
<dbReference type="Gene3D" id="3.10.180.10">
    <property type="entry name" value="2,3-Dihydroxybiphenyl 1,2-Dioxygenase, domain 1"/>
    <property type="match status" value="1"/>
</dbReference>